<feature type="signal peptide" evidence="3">
    <location>
        <begin position="1"/>
        <end position="27"/>
    </location>
</feature>
<evidence type="ECO:0000256" key="1">
    <source>
        <dbReference type="ARBA" id="ARBA00022729"/>
    </source>
</evidence>
<dbReference type="InterPro" id="IPR029058">
    <property type="entry name" value="AB_hydrolase_fold"/>
</dbReference>
<dbReference type="STRING" id="53406.SAMN05421553_1444"/>
<dbReference type="InterPro" id="IPR050955">
    <property type="entry name" value="Plant_Biomass_Hydrol_Est"/>
</dbReference>
<dbReference type="Proteomes" id="UP000242849">
    <property type="component" value="Unassembled WGS sequence"/>
</dbReference>
<dbReference type="PANTHER" id="PTHR43037:SF5">
    <property type="entry name" value="FERULOYL ESTERASE"/>
    <property type="match status" value="1"/>
</dbReference>
<dbReference type="SUPFAM" id="SSF53474">
    <property type="entry name" value="alpha/beta-Hydrolases"/>
    <property type="match status" value="1"/>
</dbReference>
<evidence type="ECO:0000313" key="4">
    <source>
        <dbReference type="EMBL" id="SEC78521.1"/>
    </source>
</evidence>
<keyword evidence="2" id="KW-0378">Hydrolase</keyword>
<dbReference type="Gene3D" id="3.40.50.1820">
    <property type="entry name" value="alpha/beta hydrolase"/>
    <property type="match status" value="1"/>
</dbReference>
<keyword evidence="1 3" id="KW-0732">Signal</keyword>
<name>A0A1H4VDF5_PSEAG</name>
<proteinExistence type="predicted"/>
<dbReference type="GO" id="GO:0016787">
    <property type="term" value="F:hydrolase activity"/>
    <property type="evidence" value="ECO:0007669"/>
    <property type="project" value="UniProtKB-KW"/>
</dbReference>
<dbReference type="RefSeq" id="WP_244161102.1">
    <property type="nucleotide sequence ID" value="NZ_CP156749.1"/>
</dbReference>
<sequence length="285" mass="31476">MFTAKQNVRRLGLITLLTCLFTSPSWADSPCSERKKTLLLPGKISCSHQSTWINSGVLATRKVIYQRPSGTPPPGGWPVVVFYQGSFFALDNFVYYSNAWLGKLYNEGKTIKTLLDNGYAVIAPSAPADLFWHTNIPGLSGALYETSTDFTFLTNLFTAIDNGHFGPLNGQRKYATGISSGGYNTSRMAVSFPGQFKALVVHSGSYATCSGPICSVSDSLPADHPPTYFIHGFVDAVVPWWSMDMYYDRLLYQGIPTGRYTEPLGQHEWFEASPGKTLAWFNAYP</sequence>
<dbReference type="EMBL" id="FNSC01000001">
    <property type="protein sequence ID" value="SEC78521.1"/>
    <property type="molecule type" value="Genomic_DNA"/>
</dbReference>
<protein>
    <recommendedName>
        <fullName evidence="6">Plasmid partitioning protein</fullName>
    </recommendedName>
</protein>
<keyword evidence="5" id="KW-1185">Reference proteome</keyword>
<evidence type="ECO:0000256" key="3">
    <source>
        <dbReference type="SAM" id="SignalP"/>
    </source>
</evidence>
<accession>A0A1H4VDF5</accession>
<dbReference type="PANTHER" id="PTHR43037">
    <property type="entry name" value="UNNAMED PRODUCT-RELATED"/>
    <property type="match status" value="1"/>
</dbReference>
<gene>
    <name evidence="4" type="ORF">SAMN05421553_1444</name>
</gene>
<evidence type="ECO:0008006" key="6">
    <source>
        <dbReference type="Google" id="ProtNLM"/>
    </source>
</evidence>
<organism evidence="4 5">
    <name type="scientific">Pseudomonas anguilliseptica</name>
    <dbReference type="NCBI Taxonomy" id="53406"/>
    <lineage>
        <taxon>Bacteria</taxon>
        <taxon>Pseudomonadati</taxon>
        <taxon>Pseudomonadota</taxon>
        <taxon>Gammaproteobacteria</taxon>
        <taxon>Pseudomonadales</taxon>
        <taxon>Pseudomonadaceae</taxon>
        <taxon>Pseudomonas</taxon>
    </lineage>
</organism>
<evidence type="ECO:0000256" key="2">
    <source>
        <dbReference type="ARBA" id="ARBA00022801"/>
    </source>
</evidence>
<reference evidence="5" key="1">
    <citation type="submission" date="2016-10" db="EMBL/GenBank/DDBJ databases">
        <authorList>
            <person name="Varghese N."/>
            <person name="Submissions S."/>
        </authorList>
    </citation>
    <scope>NUCLEOTIDE SEQUENCE [LARGE SCALE GENOMIC DNA]</scope>
    <source>
        <strain evidence="5">DSM 12111</strain>
    </source>
</reference>
<dbReference type="AlphaFoldDB" id="A0A1H4VDF5"/>
<evidence type="ECO:0000313" key="5">
    <source>
        <dbReference type="Proteomes" id="UP000242849"/>
    </source>
</evidence>
<feature type="chain" id="PRO_5017346320" description="Plasmid partitioning protein" evidence="3">
    <location>
        <begin position="28"/>
        <end position="285"/>
    </location>
</feature>